<evidence type="ECO:0000256" key="2">
    <source>
        <dbReference type="ARBA" id="ARBA00023211"/>
    </source>
</evidence>
<keyword evidence="6" id="KW-1185">Reference proteome</keyword>
<keyword evidence="1 4" id="KW-0378">Hydrolase</keyword>
<organism evidence="5 6">
    <name type="scientific">Butyrivibrio proteoclasticus</name>
    <dbReference type="NCBI Taxonomy" id="43305"/>
    <lineage>
        <taxon>Bacteria</taxon>
        <taxon>Bacillati</taxon>
        <taxon>Bacillota</taxon>
        <taxon>Clostridia</taxon>
        <taxon>Lachnospirales</taxon>
        <taxon>Lachnospiraceae</taxon>
        <taxon>Butyrivibrio</taxon>
    </lineage>
</organism>
<evidence type="ECO:0000256" key="1">
    <source>
        <dbReference type="ARBA" id="ARBA00022801"/>
    </source>
</evidence>
<dbReference type="UniPathway" id="UPA00138"/>
<keyword evidence="3 4" id="KW-0119">Carbohydrate metabolism</keyword>
<proteinExistence type="inferred from homology"/>
<comment type="cofactor">
    <cofactor evidence="4">
        <name>Mn(2+)</name>
        <dbReference type="ChEBI" id="CHEBI:29035"/>
    </cofactor>
</comment>
<evidence type="ECO:0000313" key="6">
    <source>
        <dbReference type="Proteomes" id="UP000182624"/>
    </source>
</evidence>
<dbReference type="PIRSF" id="PIRSF000906">
    <property type="entry name" value="FBPtase_Bacill"/>
    <property type="match status" value="1"/>
</dbReference>
<comment type="pathway">
    <text evidence="4">Carbohydrate biosynthesis; gluconeogenesis.</text>
</comment>
<comment type="catalytic activity">
    <reaction evidence="4">
        <text>beta-D-fructose 1,6-bisphosphate + H2O = beta-D-fructose 6-phosphate + phosphate</text>
        <dbReference type="Rhea" id="RHEA:11064"/>
        <dbReference type="ChEBI" id="CHEBI:15377"/>
        <dbReference type="ChEBI" id="CHEBI:32966"/>
        <dbReference type="ChEBI" id="CHEBI:43474"/>
        <dbReference type="ChEBI" id="CHEBI:57634"/>
        <dbReference type="EC" id="3.1.3.11"/>
    </reaction>
</comment>
<name>A0A1I5S339_9FIRM</name>
<dbReference type="AlphaFoldDB" id="A0A1I5S339"/>
<evidence type="ECO:0000256" key="3">
    <source>
        <dbReference type="ARBA" id="ARBA00023277"/>
    </source>
</evidence>
<dbReference type="Pfam" id="PF06874">
    <property type="entry name" value="FBPase_2"/>
    <property type="match status" value="1"/>
</dbReference>
<protein>
    <recommendedName>
        <fullName evidence="4">Fructose-1,6-bisphosphatase class 3</fullName>
        <shortName evidence="4">FBPase class 3</shortName>
        <ecNumber evidence="4">3.1.3.11</ecNumber>
    </recommendedName>
    <alternativeName>
        <fullName evidence="4">D-fructose-1,6-bisphosphate 1-phosphohydrolase class 3</fullName>
    </alternativeName>
</protein>
<sequence length="653" mass="75015">MRDIEYLRLLSKEFPSSRKAAAEIINLRAICALPKGTEYFFSDIHGEYEAFSHLLRSSSGIIRAKIEETFGNMMSEAEQLELANLIYYPREVIGKIRRDESISTKELHEHQKITINRLISICRVVSSKYTRSKVRKKMPSDYAYAIDELLHLDMNDSNKKLYYNEIISGIIEIDFADEFIISLCELIQNLTIDSLHIIGDIFDRGARPDLVMEEIMNFHDVDIQWGNHDIDWMGAACGNTACIANVLRIGISYNSFDALEDGYGINLRPLSMFAAEIYRNDPCSCFKMHILDESKYDSVNPTLAAKMYKAISIIQLKLEGQLIKKHPEYGLEKRLLLDKIDYSEGTVKVGNKKYKLNDTNFPTVDPKDPYALSEGEEELVRTLRLSFIHSQVLTKHVKFLYSHGAMYRSINNNLLFHGCIPMDDKGNFTCMKTRDGSFSGKELMDYLNVKIHDAYFLDQRDDYEKKQDAVDLMWYLWCGPNSPLFGKDKISTFERLFLRNEKELCEEKHNPYYTFSAKEEYADKILREFKLDPEWAHIINGHVPVKTKKGESPVKAGGKLYIIDGGISKAYHEQTGIAGYTLIFNSHHLALAKHKAFIKGQENTPEIQITEKTKKRILVRDTDVGKSLLNQIEDLKDLLKAYESGAIREKGKT</sequence>
<dbReference type="HAMAP" id="MF_01854">
    <property type="entry name" value="FBPase_class3"/>
    <property type="match status" value="1"/>
</dbReference>
<reference evidence="6" key="1">
    <citation type="submission" date="2016-10" db="EMBL/GenBank/DDBJ databases">
        <authorList>
            <person name="Varghese N."/>
            <person name="Submissions S."/>
        </authorList>
    </citation>
    <scope>NUCLEOTIDE SEQUENCE [LARGE SCALE GENOMIC DNA]</scope>
    <source>
        <strain evidence="6">P18</strain>
    </source>
</reference>
<gene>
    <name evidence="4" type="primary">fbp</name>
    <name evidence="5" type="ORF">SAMN04487928_10598</name>
</gene>
<dbReference type="Gene3D" id="3.60.21.10">
    <property type="match status" value="1"/>
</dbReference>
<dbReference type="EMBL" id="FOXO01000005">
    <property type="protein sequence ID" value="SFP65110.1"/>
    <property type="molecule type" value="Genomic_DNA"/>
</dbReference>
<accession>A0A1I5S339</accession>
<dbReference type="InterPro" id="IPR009164">
    <property type="entry name" value="FBPtase_class3"/>
</dbReference>
<dbReference type="InterPro" id="IPR029052">
    <property type="entry name" value="Metallo-depent_PP-like"/>
</dbReference>
<comment type="similarity">
    <text evidence="4">Belongs to the FBPase class 3 family.</text>
</comment>
<dbReference type="SUPFAM" id="SSF56300">
    <property type="entry name" value="Metallo-dependent phosphatases"/>
    <property type="match status" value="1"/>
</dbReference>
<keyword evidence="2 4" id="KW-0464">Manganese</keyword>
<dbReference type="Proteomes" id="UP000182624">
    <property type="component" value="Unassembled WGS sequence"/>
</dbReference>
<dbReference type="GO" id="GO:0006094">
    <property type="term" value="P:gluconeogenesis"/>
    <property type="evidence" value="ECO:0007669"/>
    <property type="project" value="UniProtKB-UniRule"/>
</dbReference>
<dbReference type="RefSeq" id="WP_074885087.1">
    <property type="nucleotide sequence ID" value="NZ_FOXO01000005.1"/>
</dbReference>
<dbReference type="OrthoDB" id="9779903at2"/>
<evidence type="ECO:0000256" key="4">
    <source>
        <dbReference type="HAMAP-Rule" id="MF_01854"/>
    </source>
</evidence>
<dbReference type="EC" id="3.1.3.11" evidence="4"/>
<evidence type="ECO:0000313" key="5">
    <source>
        <dbReference type="EMBL" id="SFP65110.1"/>
    </source>
</evidence>
<dbReference type="GO" id="GO:0042132">
    <property type="term" value="F:fructose 1,6-bisphosphate 1-phosphatase activity"/>
    <property type="evidence" value="ECO:0007669"/>
    <property type="project" value="UniProtKB-UniRule"/>
</dbReference>